<evidence type="ECO:0000256" key="4">
    <source>
        <dbReference type="ARBA" id="ARBA00023136"/>
    </source>
</evidence>
<reference evidence="7 8" key="1">
    <citation type="submission" date="2018-09" db="EMBL/GenBank/DDBJ databases">
        <title>YIM 75507 draft genome.</title>
        <authorList>
            <person name="Tang S."/>
            <person name="Feng Y."/>
        </authorList>
    </citation>
    <scope>NUCLEOTIDE SEQUENCE [LARGE SCALE GENOMIC DNA]</scope>
    <source>
        <strain evidence="7 8">YIM 75507</strain>
    </source>
</reference>
<feature type="transmembrane region" description="Helical" evidence="5">
    <location>
        <begin position="118"/>
        <end position="138"/>
    </location>
</feature>
<evidence type="ECO:0000313" key="8">
    <source>
        <dbReference type="Proteomes" id="UP000265768"/>
    </source>
</evidence>
<comment type="subcellular location">
    <subcellularLocation>
        <location evidence="1">Membrane</location>
        <topology evidence="1">Multi-pass membrane protein</topology>
    </subcellularLocation>
</comment>
<gene>
    <name evidence="7" type="ORF">D5H75_28470</name>
</gene>
<dbReference type="GO" id="GO:0030416">
    <property type="term" value="P:methylamine metabolic process"/>
    <property type="evidence" value="ECO:0007669"/>
    <property type="project" value="InterPro"/>
</dbReference>
<feature type="transmembrane region" description="Helical" evidence="5">
    <location>
        <begin position="144"/>
        <end position="164"/>
    </location>
</feature>
<evidence type="ECO:0000256" key="5">
    <source>
        <dbReference type="SAM" id="Phobius"/>
    </source>
</evidence>
<dbReference type="GO" id="GO:0016020">
    <property type="term" value="C:membrane"/>
    <property type="evidence" value="ECO:0007669"/>
    <property type="project" value="UniProtKB-SubCell"/>
</dbReference>
<dbReference type="InterPro" id="IPR009908">
    <property type="entry name" value="Methylamine_util_MauE"/>
</dbReference>
<evidence type="ECO:0000259" key="6">
    <source>
        <dbReference type="Pfam" id="PF07291"/>
    </source>
</evidence>
<keyword evidence="3 5" id="KW-1133">Transmembrane helix</keyword>
<keyword evidence="4 5" id="KW-0472">Membrane</keyword>
<dbReference type="AlphaFoldDB" id="A0A3A4A9M4"/>
<dbReference type="Pfam" id="PF07291">
    <property type="entry name" value="MauE"/>
    <property type="match status" value="1"/>
</dbReference>
<evidence type="ECO:0000256" key="3">
    <source>
        <dbReference type="ARBA" id="ARBA00022989"/>
    </source>
</evidence>
<feature type="transmembrane region" description="Helical" evidence="5">
    <location>
        <begin position="46"/>
        <end position="68"/>
    </location>
</feature>
<accession>A0A3A4A9M4</accession>
<evidence type="ECO:0000256" key="1">
    <source>
        <dbReference type="ARBA" id="ARBA00004141"/>
    </source>
</evidence>
<feature type="domain" description="Methylamine utilisation protein MauE" evidence="6">
    <location>
        <begin position="1"/>
        <end position="134"/>
    </location>
</feature>
<name>A0A3A4A9M4_9ACTN</name>
<evidence type="ECO:0000256" key="2">
    <source>
        <dbReference type="ARBA" id="ARBA00022692"/>
    </source>
</evidence>
<dbReference type="UniPathway" id="UPA00895"/>
<keyword evidence="2 5" id="KW-0812">Transmembrane</keyword>
<proteinExistence type="predicted"/>
<feature type="transmembrane region" description="Helical" evidence="5">
    <location>
        <begin position="74"/>
        <end position="97"/>
    </location>
</feature>
<dbReference type="Proteomes" id="UP000265768">
    <property type="component" value="Unassembled WGS sequence"/>
</dbReference>
<protein>
    <submittedName>
        <fullName evidence="7">Methylamine utilization protein MauE</fullName>
    </submittedName>
</protein>
<evidence type="ECO:0000313" key="7">
    <source>
        <dbReference type="EMBL" id="RJL24851.1"/>
    </source>
</evidence>
<dbReference type="EMBL" id="QZEY01000014">
    <property type="protein sequence ID" value="RJL24851.1"/>
    <property type="molecule type" value="Genomic_DNA"/>
</dbReference>
<organism evidence="7 8">
    <name type="scientific">Bailinhaonella thermotolerans</name>
    <dbReference type="NCBI Taxonomy" id="1070861"/>
    <lineage>
        <taxon>Bacteria</taxon>
        <taxon>Bacillati</taxon>
        <taxon>Actinomycetota</taxon>
        <taxon>Actinomycetes</taxon>
        <taxon>Streptosporangiales</taxon>
        <taxon>Streptosporangiaceae</taxon>
        <taxon>Bailinhaonella</taxon>
    </lineage>
</organism>
<keyword evidence="8" id="KW-1185">Reference proteome</keyword>
<sequence length="183" mass="18804">MQYLEPAIRCLLGVVFLVSSVSKVRNRASFEAFVASTRRLQPWGAALSRQVAVLVVAAEAAICALLAVGGRPAVTAGLVLAAGLLLAFTGGIALALHRKVDTSCRCFGRSETPLGPQHIVRNLLLTAFAAVGVAAAGATGPVEAGGAVVAVCAGLVVGGLVTVMDDIVQLFRPIPVQQARRPR</sequence>
<comment type="caution">
    <text evidence="7">The sequence shown here is derived from an EMBL/GenBank/DDBJ whole genome shotgun (WGS) entry which is preliminary data.</text>
</comment>